<organism evidence="1 2">
    <name type="scientific">Cytobacillus citreus</name>
    <dbReference type="NCBI Taxonomy" id="2833586"/>
    <lineage>
        <taxon>Bacteria</taxon>
        <taxon>Bacillati</taxon>
        <taxon>Bacillota</taxon>
        <taxon>Bacilli</taxon>
        <taxon>Bacillales</taxon>
        <taxon>Bacillaceae</taxon>
        <taxon>Cytobacillus</taxon>
    </lineage>
</organism>
<dbReference type="EMBL" id="JAGYPM010000002">
    <property type="protein sequence ID" value="MBS4190351.1"/>
    <property type="molecule type" value="Genomic_DNA"/>
</dbReference>
<gene>
    <name evidence="1" type="ORF">KHA94_09070</name>
</gene>
<comment type="caution">
    <text evidence="1">The sequence shown here is derived from an EMBL/GenBank/DDBJ whole genome shotgun (WGS) entry which is preliminary data.</text>
</comment>
<protein>
    <submittedName>
        <fullName evidence="1">Uncharacterized protein</fullName>
    </submittedName>
</protein>
<sequence length="74" mass="8648">MNFGQMNTYTKRLKEILSTKQSSHIKSVHLASLMTDLEGSFQIPLFGKERIQVFEKQNPQVIQLYRTVSEAREF</sequence>
<dbReference type="Proteomes" id="UP000681027">
    <property type="component" value="Unassembled WGS sequence"/>
</dbReference>
<dbReference type="RefSeq" id="WP_213101808.1">
    <property type="nucleotide sequence ID" value="NZ_JAGYPM010000002.1"/>
</dbReference>
<proteinExistence type="predicted"/>
<name>A0ABS5NRB8_9BACI</name>
<reference evidence="1 2" key="1">
    <citation type="submission" date="2021-05" db="EMBL/GenBank/DDBJ databases">
        <title>Novel Bacillus species.</title>
        <authorList>
            <person name="Liu G."/>
        </authorList>
    </citation>
    <scope>NUCLEOTIDE SEQUENCE [LARGE SCALE GENOMIC DNA]</scope>
    <source>
        <strain evidence="1 2">FJAT-49705</strain>
    </source>
</reference>
<evidence type="ECO:0000313" key="2">
    <source>
        <dbReference type="Proteomes" id="UP000681027"/>
    </source>
</evidence>
<keyword evidence="2" id="KW-1185">Reference proteome</keyword>
<accession>A0ABS5NRB8</accession>
<evidence type="ECO:0000313" key="1">
    <source>
        <dbReference type="EMBL" id="MBS4190351.1"/>
    </source>
</evidence>